<proteinExistence type="predicted"/>
<dbReference type="AlphaFoldDB" id="A0A392MTT2"/>
<accession>A0A392MTT2</accession>
<protein>
    <submittedName>
        <fullName evidence="1">CNGC5-like protein</fullName>
    </submittedName>
</protein>
<organism evidence="1 2">
    <name type="scientific">Trifolium medium</name>
    <dbReference type="NCBI Taxonomy" id="97028"/>
    <lineage>
        <taxon>Eukaryota</taxon>
        <taxon>Viridiplantae</taxon>
        <taxon>Streptophyta</taxon>
        <taxon>Embryophyta</taxon>
        <taxon>Tracheophyta</taxon>
        <taxon>Spermatophyta</taxon>
        <taxon>Magnoliopsida</taxon>
        <taxon>eudicotyledons</taxon>
        <taxon>Gunneridae</taxon>
        <taxon>Pentapetalae</taxon>
        <taxon>rosids</taxon>
        <taxon>fabids</taxon>
        <taxon>Fabales</taxon>
        <taxon>Fabaceae</taxon>
        <taxon>Papilionoideae</taxon>
        <taxon>50 kb inversion clade</taxon>
        <taxon>NPAAA clade</taxon>
        <taxon>Hologalegina</taxon>
        <taxon>IRL clade</taxon>
        <taxon>Trifolieae</taxon>
        <taxon>Trifolium</taxon>
    </lineage>
</organism>
<feature type="non-terminal residue" evidence="1">
    <location>
        <position position="141"/>
    </location>
</feature>
<name>A0A392MTT2_9FABA</name>
<dbReference type="EMBL" id="LXQA010018947">
    <property type="protein sequence ID" value="MCH90733.1"/>
    <property type="molecule type" value="Genomic_DNA"/>
</dbReference>
<evidence type="ECO:0000313" key="2">
    <source>
        <dbReference type="Proteomes" id="UP000265520"/>
    </source>
</evidence>
<gene>
    <name evidence="1" type="ORF">A2U01_0011655</name>
</gene>
<dbReference type="PANTHER" id="PTHR46890">
    <property type="entry name" value="NON-LTR RETROLELEMENT REVERSE TRANSCRIPTASE-LIKE PROTEIN-RELATED"/>
    <property type="match status" value="1"/>
</dbReference>
<sequence length="141" mass="16144">MQLKNNEGEVVQSQHEMCSVAKDYFVTLFSMRQHNDDTSISYINHSITEQQNQQLIKPFEVKEFKEALFAMHSDKAPGPDGLNPAFYKRFWNLCGVEIFHAGKAWLENGAFPDQIMATNVVLIPKKENPESLQDLRPISLC</sequence>
<reference evidence="1 2" key="1">
    <citation type="journal article" date="2018" name="Front. Plant Sci.">
        <title>Red Clover (Trifolium pratense) and Zigzag Clover (T. medium) - A Picture of Genomic Similarities and Differences.</title>
        <authorList>
            <person name="Dluhosova J."/>
            <person name="Istvanek J."/>
            <person name="Nedelnik J."/>
            <person name="Repkova J."/>
        </authorList>
    </citation>
    <scope>NUCLEOTIDE SEQUENCE [LARGE SCALE GENOMIC DNA]</scope>
    <source>
        <strain evidence="2">cv. 10/8</strain>
        <tissue evidence="1">Leaf</tissue>
    </source>
</reference>
<keyword evidence="2" id="KW-1185">Reference proteome</keyword>
<dbReference type="PANTHER" id="PTHR46890:SF48">
    <property type="entry name" value="RNA-DIRECTED DNA POLYMERASE"/>
    <property type="match status" value="1"/>
</dbReference>
<dbReference type="InterPro" id="IPR052343">
    <property type="entry name" value="Retrotransposon-Effector_Assoc"/>
</dbReference>
<evidence type="ECO:0000313" key="1">
    <source>
        <dbReference type="EMBL" id="MCH90733.1"/>
    </source>
</evidence>
<comment type="caution">
    <text evidence="1">The sequence shown here is derived from an EMBL/GenBank/DDBJ whole genome shotgun (WGS) entry which is preliminary data.</text>
</comment>
<dbReference type="Proteomes" id="UP000265520">
    <property type="component" value="Unassembled WGS sequence"/>
</dbReference>